<feature type="non-terminal residue" evidence="9">
    <location>
        <position position="1"/>
    </location>
</feature>
<keyword evidence="5 7" id="KW-1133">Transmembrane helix</keyword>
<dbReference type="EMBL" id="MCFI01000001">
    <property type="protein sequence ID" value="ORY87907.1"/>
    <property type="molecule type" value="Genomic_DNA"/>
</dbReference>
<feature type="non-terminal residue" evidence="9">
    <location>
        <position position="608"/>
    </location>
</feature>
<feature type="transmembrane region" description="Helical" evidence="7">
    <location>
        <begin position="45"/>
        <end position="64"/>
    </location>
</feature>
<dbReference type="PANTHER" id="PTHR43867">
    <property type="entry name" value="CELLULOSE SYNTHASE CATALYTIC SUBUNIT A [UDP-FORMING]"/>
    <property type="match status" value="1"/>
</dbReference>
<evidence type="ECO:0000313" key="9">
    <source>
        <dbReference type="EMBL" id="ORY87907.1"/>
    </source>
</evidence>
<protein>
    <submittedName>
        <fullName evidence="9">Nucleotide-diphospho-sugar transferase</fullName>
    </submittedName>
</protein>
<dbReference type="OMA" id="RWLIRAC"/>
<evidence type="ECO:0000259" key="8">
    <source>
        <dbReference type="Pfam" id="PF13632"/>
    </source>
</evidence>
<name>A0A1Y2FWJ3_PROLT</name>
<comment type="caution">
    <text evidence="9">The sequence shown here is derived from an EMBL/GenBank/DDBJ whole genome shotgun (WGS) entry which is preliminary data.</text>
</comment>
<proteinExistence type="predicted"/>
<dbReference type="GO" id="GO:0016757">
    <property type="term" value="F:glycosyltransferase activity"/>
    <property type="evidence" value="ECO:0007669"/>
    <property type="project" value="UniProtKB-KW"/>
</dbReference>
<feature type="transmembrane region" description="Helical" evidence="7">
    <location>
        <begin position="382"/>
        <end position="404"/>
    </location>
</feature>
<dbReference type="AlphaFoldDB" id="A0A1Y2FWJ3"/>
<gene>
    <name evidence="9" type="ORF">BCR37DRAFT_331612</name>
</gene>
<dbReference type="Pfam" id="PF13632">
    <property type="entry name" value="Glyco_trans_2_3"/>
    <property type="match status" value="1"/>
</dbReference>
<evidence type="ECO:0000313" key="10">
    <source>
        <dbReference type="Proteomes" id="UP000193685"/>
    </source>
</evidence>
<dbReference type="RefSeq" id="XP_040728402.1">
    <property type="nucleotide sequence ID" value="XM_040867028.1"/>
</dbReference>
<accession>A0A1Y2FWJ3</accession>
<dbReference type="GO" id="GO:0016020">
    <property type="term" value="C:membrane"/>
    <property type="evidence" value="ECO:0007669"/>
    <property type="project" value="UniProtKB-SubCell"/>
</dbReference>
<evidence type="ECO:0000256" key="1">
    <source>
        <dbReference type="ARBA" id="ARBA00004141"/>
    </source>
</evidence>
<keyword evidence="4 7" id="KW-0812">Transmembrane</keyword>
<feature type="transmembrane region" description="Helical" evidence="7">
    <location>
        <begin position="586"/>
        <end position="607"/>
    </location>
</feature>
<dbReference type="STRING" id="56484.A0A1Y2FWJ3"/>
<feature type="domain" description="Glycosyltransferase 2-like" evidence="8">
    <location>
        <begin position="189"/>
        <end position="377"/>
    </location>
</feature>
<feature type="transmembrane region" description="Helical" evidence="7">
    <location>
        <begin position="7"/>
        <end position="25"/>
    </location>
</feature>
<evidence type="ECO:0000256" key="3">
    <source>
        <dbReference type="ARBA" id="ARBA00022679"/>
    </source>
</evidence>
<evidence type="ECO:0000256" key="4">
    <source>
        <dbReference type="ARBA" id="ARBA00022692"/>
    </source>
</evidence>
<organism evidence="9 10">
    <name type="scientific">Protomyces lactucae-debilis</name>
    <dbReference type="NCBI Taxonomy" id="2754530"/>
    <lineage>
        <taxon>Eukaryota</taxon>
        <taxon>Fungi</taxon>
        <taxon>Dikarya</taxon>
        <taxon>Ascomycota</taxon>
        <taxon>Taphrinomycotina</taxon>
        <taxon>Taphrinomycetes</taxon>
        <taxon>Taphrinales</taxon>
        <taxon>Protomycetaceae</taxon>
        <taxon>Protomyces</taxon>
    </lineage>
</organism>
<dbReference type="SUPFAM" id="SSF53448">
    <property type="entry name" value="Nucleotide-diphospho-sugar transferases"/>
    <property type="match status" value="1"/>
</dbReference>
<keyword evidence="2" id="KW-0328">Glycosyltransferase</keyword>
<feature type="transmembrane region" description="Helical" evidence="7">
    <location>
        <begin position="353"/>
        <end position="376"/>
    </location>
</feature>
<dbReference type="InterPro" id="IPR029044">
    <property type="entry name" value="Nucleotide-diphossugar_trans"/>
</dbReference>
<keyword evidence="3 9" id="KW-0808">Transferase</keyword>
<dbReference type="OrthoDB" id="72851at2759"/>
<evidence type="ECO:0000256" key="2">
    <source>
        <dbReference type="ARBA" id="ARBA00022676"/>
    </source>
</evidence>
<dbReference type="CDD" id="cd06421">
    <property type="entry name" value="CESA_CelA_like"/>
    <property type="match status" value="1"/>
</dbReference>
<dbReference type="InterPro" id="IPR050321">
    <property type="entry name" value="Glycosyltr_2/OpgH_subfam"/>
</dbReference>
<dbReference type="Gene3D" id="3.90.550.10">
    <property type="entry name" value="Spore Coat Polysaccharide Biosynthesis Protein SpsA, Chain A"/>
    <property type="match status" value="1"/>
</dbReference>
<reference evidence="9 10" key="1">
    <citation type="submission" date="2016-07" db="EMBL/GenBank/DDBJ databases">
        <title>Pervasive Adenine N6-methylation of Active Genes in Fungi.</title>
        <authorList>
            <consortium name="DOE Joint Genome Institute"/>
            <person name="Mondo S.J."/>
            <person name="Dannebaum R.O."/>
            <person name="Kuo R.C."/>
            <person name="Labutti K."/>
            <person name="Haridas S."/>
            <person name="Kuo A."/>
            <person name="Salamov A."/>
            <person name="Ahrendt S.R."/>
            <person name="Lipzen A."/>
            <person name="Sullivan W."/>
            <person name="Andreopoulos W.B."/>
            <person name="Clum A."/>
            <person name="Lindquist E."/>
            <person name="Daum C."/>
            <person name="Ramamoorthy G.K."/>
            <person name="Gryganskyi A."/>
            <person name="Culley D."/>
            <person name="Magnuson J.K."/>
            <person name="James T.Y."/>
            <person name="O'Malley M.A."/>
            <person name="Stajich J.E."/>
            <person name="Spatafora J.W."/>
            <person name="Visel A."/>
            <person name="Grigoriev I.V."/>
        </authorList>
    </citation>
    <scope>NUCLEOTIDE SEQUENCE [LARGE SCALE GENOMIC DNA]</scope>
    <source>
        <strain evidence="9 10">12-1054</strain>
    </source>
</reference>
<sequence length="608" mass="69188">RRYTHMLTPILAVGDQVTFWLYFIARVTATLQAQEYRQKAYPLSWVFLAVECLIAFPNILWETWQLTGFKHRKRPMLRLVGDVVPTCDLFVTTCGEEVDQVMDTVRAACFNEYPMDRFRVVVLDDGKNDELREAVEKLAILEFPNLFYYARTKIPGQPHHFKAGNLNGGIAFVDSLAEPYAGGGEFLAALDADMLCTSDMLRALLPHLLLNPKLAMSCPPQLFYNTPTDDPLYESLDYFAHVAEVLKDALGVAWCTGSGYCVRRSAVDDIGGFPYGSLAEDVCFSSMLLGKGWQCAYVHEPLQWGTVPDSFEGHIKQRTRWIIGTIQTTIKLNFCLFGQACNKMTIFQRLCGCMYGISSIFSVFLTLACLTVPIVLFSSGSMVAFVSVSQLKLLIRLCFINFAWRKVAEFFYYSPSGYWFGRRESPAAIWMAPYYSYCIIRSFVLPKWLGGKVMAFSATGAARGGLKEWYKDERANIFKRIFVMVWHHNLWYHVTIITFTLGSIGYSSWRCTMQPTWEATVGCLILRPLWPPPAWFILTAAFFVPIGYMLFPPDCPQRHELITYDEKGVASPKESARKTVHTWRTVLGDLPVWFCLIWSAALFAGTWF</sequence>
<evidence type="ECO:0000256" key="6">
    <source>
        <dbReference type="ARBA" id="ARBA00023136"/>
    </source>
</evidence>
<evidence type="ECO:0000256" key="7">
    <source>
        <dbReference type="SAM" id="Phobius"/>
    </source>
</evidence>
<dbReference type="PANTHER" id="PTHR43867:SF2">
    <property type="entry name" value="CELLULOSE SYNTHASE CATALYTIC SUBUNIT A [UDP-FORMING]"/>
    <property type="match status" value="1"/>
</dbReference>
<dbReference type="InterPro" id="IPR001173">
    <property type="entry name" value="Glyco_trans_2-like"/>
</dbReference>
<comment type="subcellular location">
    <subcellularLocation>
        <location evidence="1">Membrane</location>
        <topology evidence="1">Multi-pass membrane protein</topology>
    </subcellularLocation>
</comment>
<feature type="transmembrane region" description="Helical" evidence="7">
    <location>
        <begin position="490"/>
        <end position="509"/>
    </location>
</feature>
<dbReference type="GeneID" id="63783627"/>
<keyword evidence="10" id="KW-1185">Reference proteome</keyword>
<feature type="transmembrane region" description="Helical" evidence="7">
    <location>
        <begin position="534"/>
        <end position="551"/>
    </location>
</feature>
<dbReference type="Proteomes" id="UP000193685">
    <property type="component" value="Unassembled WGS sequence"/>
</dbReference>
<keyword evidence="6 7" id="KW-0472">Membrane</keyword>
<evidence type="ECO:0000256" key="5">
    <source>
        <dbReference type="ARBA" id="ARBA00022989"/>
    </source>
</evidence>